<dbReference type="InterPro" id="IPR012337">
    <property type="entry name" value="RNaseH-like_sf"/>
</dbReference>
<dbReference type="EMBL" id="JNBS01001826">
    <property type="protein sequence ID" value="OQR99119.1"/>
    <property type="molecule type" value="Genomic_DNA"/>
</dbReference>
<feature type="non-terminal residue" evidence="2">
    <location>
        <position position="133"/>
    </location>
</feature>
<dbReference type="AlphaFoldDB" id="A0A1V9ZMA7"/>
<reference evidence="2 3" key="1">
    <citation type="journal article" date="2014" name="Genome Biol. Evol.">
        <title>The secreted proteins of Achlya hypogyna and Thraustotheca clavata identify the ancestral oomycete secretome and reveal gene acquisitions by horizontal gene transfer.</title>
        <authorList>
            <person name="Misner I."/>
            <person name="Blouin N."/>
            <person name="Leonard G."/>
            <person name="Richards T.A."/>
            <person name="Lane C.E."/>
        </authorList>
    </citation>
    <scope>NUCLEOTIDE SEQUENCE [LARGE SCALE GENOMIC DNA]</scope>
    <source>
        <strain evidence="2 3">ATCC 34112</strain>
    </source>
</reference>
<dbReference type="SUPFAM" id="SSF53098">
    <property type="entry name" value="Ribonuclease H-like"/>
    <property type="match status" value="1"/>
</dbReference>
<organism evidence="2 3">
    <name type="scientific">Thraustotheca clavata</name>
    <dbReference type="NCBI Taxonomy" id="74557"/>
    <lineage>
        <taxon>Eukaryota</taxon>
        <taxon>Sar</taxon>
        <taxon>Stramenopiles</taxon>
        <taxon>Oomycota</taxon>
        <taxon>Saprolegniomycetes</taxon>
        <taxon>Saprolegniales</taxon>
        <taxon>Achlyaceae</taxon>
        <taxon>Thraustotheca</taxon>
    </lineage>
</organism>
<gene>
    <name evidence="2" type="ORF">THRCLA_21854</name>
</gene>
<proteinExistence type="predicted"/>
<dbReference type="Pfam" id="PF13456">
    <property type="entry name" value="RVT_3"/>
    <property type="match status" value="1"/>
</dbReference>
<dbReference type="GO" id="GO:0003676">
    <property type="term" value="F:nucleic acid binding"/>
    <property type="evidence" value="ECO:0007669"/>
    <property type="project" value="InterPro"/>
</dbReference>
<evidence type="ECO:0000313" key="2">
    <source>
        <dbReference type="EMBL" id="OQR99119.1"/>
    </source>
</evidence>
<dbReference type="Gene3D" id="3.30.420.10">
    <property type="entry name" value="Ribonuclease H-like superfamily/Ribonuclease H"/>
    <property type="match status" value="1"/>
</dbReference>
<evidence type="ECO:0000259" key="1">
    <source>
        <dbReference type="Pfam" id="PF13456"/>
    </source>
</evidence>
<dbReference type="InterPro" id="IPR002156">
    <property type="entry name" value="RNaseH_domain"/>
</dbReference>
<dbReference type="GO" id="GO:0004523">
    <property type="term" value="F:RNA-DNA hybrid ribonuclease activity"/>
    <property type="evidence" value="ECO:0007669"/>
    <property type="project" value="InterPro"/>
</dbReference>
<dbReference type="OrthoDB" id="1938096at2759"/>
<dbReference type="PANTHER" id="PTHR46387:SF45">
    <property type="entry name" value="ENDOGENOUS RETROVIRUS GROUP K MEMBER 8 POL PROTEIN-LIKE"/>
    <property type="match status" value="1"/>
</dbReference>
<evidence type="ECO:0000313" key="3">
    <source>
        <dbReference type="Proteomes" id="UP000243217"/>
    </source>
</evidence>
<keyword evidence="3" id="KW-1185">Reference proteome</keyword>
<dbReference type="Proteomes" id="UP000243217">
    <property type="component" value="Unassembled WGS sequence"/>
</dbReference>
<name>A0A1V9ZMA7_9STRA</name>
<dbReference type="InterPro" id="IPR036397">
    <property type="entry name" value="RNaseH_sf"/>
</dbReference>
<comment type="caution">
    <text evidence="2">The sequence shown here is derived from an EMBL/GenBank/DDBJ whole genome shotgun (WGS) entry which is preliminary data.</text>
</comment>
<accession>A0A1V9ZMA7</accession>
<dbReference type="PANTHER" id="PTHR46387">
    <property type="entry name" value="POLYNUCLEOTIDYL TRANSFERASE, RIBONUCLEASE H-LIKE SUPERFAMILY PROTEIN"/>
    <property type="match status" value="1"/>
</dbReference>
<sequence length="133" mass="15408">MDFLGMTQTLYSTSLLSGKLYDKKMTTNQAEYDGLLSCLLMASYSNCTQIAIHGDSQLILNQLMGIYKVNLEELKSKYLEIRSLTSKFTITWRHILRELNNATDILSKLTQDNRKSYYFSEEEKDKRLGITQE</sequence>
<protein>
    <recommendedName>
        <fullName evidence="1">RNase H type-1 domain-containing protein</fullName>
    </recommendedName>
</protein>
<feature type="domain" description="RNase H type-1" evidence="1">
    <location>
        <begin position="21"/>
        <end position="108"/>
    </location>
</feature>